<dbReference type="GO" id="GO:0016020">
    <property type="term" value="C:membrane"/>
    <property type="evidence" value="ECO:0007669"/>
    <property type="project" value="UniProtKB-SubCell"/>
</dbReference>
<keyword evidence="7" id="KW-0436">Ligase</keyword>
<feature type="transmembrane region" description="Helical" evidence="5">
    <location>
        <begin position="111"/>
        <end position="131"/>
    </location>
</feature>
<dbReference type="InterPro" id="IPR007016">
    <property type="entry name" value="O-antigen_ligase-rel_domated"/>
</dbReference>
<feature type="transmembrane region" description="Helical" evidence="5">
    <location>
        <begin position="59"/>
        <end position="79"/>
    </location>
</feature>
<evidence type="ECO:0000313" key="8">
    <source>
        <dbReference type="Proteomes" id="UP000199603"/>
    </source>
</evidence>
<feature type="transmembrane region" description="Helical" evidence="5">
    <location>
        <begin position="253"/>
        <end position="271"/>
    </location>
</feature>
<feature type="transmembrane region" description="Helical" evidence="5">
    <location>
        <begin position="387"/>
        <end position="402"/>
    </location>
</feature>
<comment type="subcellular location">
    <subcellularLocation>
        <location evidence="1">Membrane</location>
        <topology evidence="1">Multi-pass membrane protein</topology>
    </subcellularLocation>
</comment>
<dbReference type="PANTHER" id="PTHR37422">
    <property type="entry name" value="TEICHURONIC ACID BIOSYNTHESIS PROTEIN TUAE"/>
    <property type="match status" value="1"/>
</dbReference>
<feature type="transmembrane region" description="Helical" evidence="5">
    <location>
        <begin position="362"/>
        <end position="380"/>
    </location>
</feature>
<dbReference type="STRING" id="265719.SAMN04488509_10540"/>
<evidence type="ECO:0000256" key="2">
    <source>
        <dbReference type="ARBA" id="ARBA00022692"/>
    </source>
</evidence>
<reference evidence="7 8" key="1">
    <citation type="submission" date="2016-10" db="EMBL/GenBank/DDBJ databases">
        <authorList>
            <person name="de Groot N.N."/>
        </authorList>
    </citation>
    <scope>NUCLEOTIDE SEQUENCE [LARGE SCALE GENOMIC DNA]</scope>
    <source>
        <strain evidence="7 8">DSM 16957</strain>
    </source>
</reference>
<sequence>MAFALFLLYVVFTFLRPVELFAPGLAEARPMLVLWLLAFAAALLSTLMQRRIALRPVHAGLLIAFIAALALSRVANGWAGGAMDAVSEFSASALLLVLAAMNLTRLRRLQWTLATVTLCMLVLSLFAVNAYETGHRADDFVLRQGTGDEADLVAAGYTGVPAEDDTGQSLWRVHGLGILNDPNDFGQALVMSLPLLALAWRPRRALRNALIVGLPMALMLYAIYLTHSRGALLGIAVLGLMALRGWLGSLRTAVIGALGLVLAMGLGLAGGREFSTQEQSAGQRIEAWYEGLQMFRENPLFGVGYGAFTDYHPLTAHNSFVLCFAELGLVGLLPWVALLVLAWRELGQVAGLAPPGSTEARMAEALRMALLGFLACAWFLSRTYQPLLYLLLGLCIAAAWAARERALASPETHNWPAPRWQFAAVFTALGSIVVVYAFVVLERITG</sequence>
<keyword evidence="3 5" id="KW-1133">Transmembrane helix</keyword>
<feature type="transmembrane region" description="Helical" evidence="5">
    <location>
        <begin position="30"/>
        <end position="47"/>
    </location>
</feature>
<dbReference type="EMBL" id="FNAG01000005">
    <property type="protein sequence ID" value="SDD66225.1"/>
    <property type="molecule type" value="Genomic_DNA"/>
</dbReference>
<evidence type="ECO:0000256" key="1">
    <source>
        <dbReference type="ARBA" id="ARBA00004141"/>
    </source>
</evidence>
<feature type="transmembrane region" description="Helical" evidence="5">
    <location>
        <begin position="320"/>
        <end position="342"/>
    </location>
</feature>
<dbReference type="InterPro" id="IPR051533">
    <property type="entry name" value="WaaL-like"/>
</dbReference>
<feature type="transmembrane region" description="Helical" evidence="5">
    <location>
        <begin position="422"/>
        <end position="441"/>
    </location>
</feature>
<name>A0A1G6WMF6_9GAMM</name>
<dbReference type="AlphaFoldDB" id="A0A1G6WMF6"/>
<protein>
    <submittedName>
        <fullName evidence="7">O-antigen ligase like membrane protein</fullName>
    </submittedName>
</protein>
<feature type="domain" description="O-antigen ligase-related" evidence="6">
    <location>
        <begin position="216"/>
        <end position="335"/>
    </location>
</feature>
<evidence type="ECO:0000259" key="6">
    <source>
        <dbReference type="Pfam" id="PF04932"/>
    </source>
</evidence>
<dbReference type="Pfam" id="PF04932">
    <property type="entry name" value="Wzy_C"/>
    <property type="match status" value="1"/>
</dbReference>
<accession>A0A1G6WMF6</accession>
<dbReference type="PANTHER" id="PTHR37422:SF13">
    <property type="entry name" value="LIPOPOLYSACCHARIDE BIOSYNTHESIS PROTEIN PA4999-RELATED"/>
    <property type="match status" value="1"/>
</dbReference>
<feature type="transmembrane region" description="Helical" evidence="5">
    <location>
        <begin position="205"/>
        <end position="224"/>
    </location>
</feature>
<evidence type="ECO:0000256" key="3">
    <source>
        <dbReference type="ARBA" id="ARBA00022989"/>
    </source>
</evidence>
<keyword evidence="8" id="KW-1185">Reference proteome</keyword>
<evidence type="ECO:0000313" key="7">
    <source>
        <dbReference type="EMBL" id="SDD66225.1"/>
    </source>
</evidence>
<dbReference type="RefSeq" id="WP_091242157.1">
    <property type="nucleotide sequence ID" value="NZ_FNAG01000005.1"/>
</dbReference>
<evidence type="ECO:0000256" key="5">
    <source>
        <dbReference type="SAM" id="Phobius"/>
    </source>
</evidence>
<organism evidence="7 8">
    <name type="scientific">Aquimonas voraii</name>
    <dbReference type="NCBI Taxonomy" id="265719"/>
    <lineage>
        <taxon>Bacteria</taxon>
        <taxon>Pseudomonadati</taxon>
        <taxon>Pseudomonadota</taxon>
        <taxon>Gammaproteobacteria</taxon>
        <taxon>Lysobacterales</taxon>
        <taxon>Lysobacteraceae</taxon>
        <taxon>Aquimonas</taxon>
    </lineage>
</organism>
<gene>
    <name evidence="7" type="ORF">SAMN04488509_10540</name>
</gene>
<keyword evidence="2 5" id="KW-0812">Transmembrane</keyword>
<evidence type="ECO:0000256" key="4">
    <source>
        <dbReference type="ARBA" id="ARBA00023136"/>
    </source>
</evidence>
<dbReference type="GO" id="GO:0016874">
    <property type="term" value="F:ligase activity"/>
    <property type="evidence" value="ECO:0007669"/>
    <property type="project" value="UniProtKB-KW"/>
</dbReference>
<dbReference type="Proteomes" id="UP000199603">
    <property type="component" value="Unassembled WGS sequence"/>
</dbReference>
<keyword evidence="4 5" id="KW-0472">Membrane</keyword>
<dbReference type="OrthoDB" id="871774at2"/>
<proteinExistence type="predicted"/>